<organism evidence="2">
    <name type="scientific">viral metagenome</name>
    <dbReference type="NCBI Taxonomy" id="1070528"/>
    <lineage>
        <taxon>unclassified sequences</taxon>
        <taxon>metagenomes</taxon>
        <taxon>organismal metagenomes</taxon>
    </lineage>
</organism>
<evidence type="ECO:0000256" key="1">
    <source>
        <dbReference type="SAM" id="Phobius"/>
    </source>
</evidence>
<keyword evidence="1" id="KW-0472">Membrane</keyword>
<keyword evidence="1" id="KW-1133">Transmembrane helix</keyword>
<protein>
    <submittedName>
        <fullName evidence="2">Uncharacterized protein</fullName>
    </submittedName>
</protein>
<dbReference type="InterPro" id="IPR006141">
    <property type="entry name" value="Intein_N"/>
</dbReference>
<dbReference type="EMBL" id="MN740193">
    <property type="protein sequence ID" value="QHT92639.1"/>
    <property type="molecule type" value="Genomic_DNA"/>
</dbReference>
<reference evidence="2" key="1">
    <citation type="journal article" date="2020" name="Nature">
        <title>Giant virus diversity and host interactions through global metagenomics.</title>
        <authorList>
            <person name="Schulz F."/>
            <person name="Roux S."/>
            <person name="Paez-Espino D."/>
            <person name="Jungbluth S."/>
            <person name="Walsh D.A."/>
            <person name="Denef V.J."/>
            <person name="McMahon K.D."/>
            <person name="Konstantinidis K.T."/>
            <person name="Eloe-Fadrosh E.A."/>
            <person name="Kyrpides N.C."/>
            <person name="Woyke T."/>
        </authorList>
    </citation>
    <scope>NUCLEOTIDE SEQUENCE</scope>
    <source>
        <strain evidence="2">GVMAG-M-3300023184-89</strain>
    </source>
</reference>
<proteinExistence type="predicted"/>
<dbReference type="PROSITE" id="PS50817">
    <property type="entry name" value="INTEIN_N_TER"/>
    <property type="match status" value="1"/>
</dbReference>
<dbReference type="AlphaFoldDB" id="A0A6C0IIM4"/>
<accession>A0A6C0IIM4</accession>
<feature type="transmembrane region" description="Helical" evidence="1">
    <location>
        <begin position="143"/>
        <end position="166"/>
    </location>
</feature>
<evidence type="ECO:0000313" key="2">
    <source>
        <dbReference type="EMBL" id="QHT92639.1"/>
    </source>
</evidence>
<name>A0A6C0IIM4_9ZZZZ</name>
<sequence>MKTSDLTITIFILCVFIILYVFNVLTVGINKIKEDWALYRCNPAVMPFASVFGQDTSANFTYCIQTMQGNYMSYLMQPLQYNLGVIGDIGATLTKSLNAVRAFFDNIRNFITDIVKSIFAVFLNILIEFQRLTINIKDLFNKLIGIMVTLMYTLNGSIMTVTSAWAGPPGQLTRALCFHPETKIRLKDKSLVNIKDIPLNSVLKNGSIVNAVMHISNLDEKGQCIEALYKVKGGEAQADILVSGSHLVYDPTIQRFIHVENLENVERTEIMCETFTCLITSNHIIPIGQWTFHDWEDNNGSASKDNL</sequence>
<feature type="transmembrane region" description="Helical" evidence="1">
    <location>
        <begin position="6"/>
        <end position="30"/>
    </location>
</feature>
<dbReference type="GO" id="GO:0016539">
    <property type="term" value="P:intein-mediated protein splicing"/>
    <property type="evidence" value="ECO:0007669"/>
    <property type="project" value="InterPro"/>
</dbReference>
<keyword evidence="1" id="KW-0812">Transmembrane</keyword>